<proteinExistence type="predicted"/>
<evidence type="ECO:0000259" key="8">
    <source>
        <dbReference type="SMART" id="SM00986"/>
    </source>
</evidence>
<reference evidence="10" key="1">
    <citation type="journal article" date="2010" name="Nat. Biotechnol.">
        <title>Draft genome sequence of the oilseed species Ricinus communis.</title>
        <authorList>
            <person name="Chan A.P."/>
            <person name="Crabtree J."/>
            <person name="Zhao Q."/>
            <person name="Lorenzi H."/>
            <person name="Orvis J."/>
            <person name="Puiu D."/>
            <person name="Melake-Berhan A."/>
            <person name="Jones K.M."/>
            <person name="Redman J."/>
            <person name="Chen G."/>
            <person name="Cahoon E.B."/>
            <person name="Gedil M."/>
            <person name="Stanke M."/>
            <person name="Haas B.J."/>
            <person name="Wortman J.R."/>
            <person name="Fraser-Liggett C.M."/>
            <person name="Ravel J."/>
            <person name="Rabinowicz P.D."/>
        </authorList>
    </citation>
    <scope>NUCLEOTIDE SEQUENCE [LARGE SCALE GENOMIC DNA]</scope>
    <source>
        <strain evidence="10">cv. Hale</strain>
    </source>
</reference>
<evidence type="ECO:0000256" key="7">
    <source>
        <dbReference type="ARBA" id="ARBA00023204"/>
    </source>
</evidence>
<evidence type="ECO:0000256" key="4">
    <source>
        <dbReference type="ARBA" id="ARBA00022801"/>
    </source>
</evidence>
<evidence type="ECO:0000256" key="2">
    <source>
        <dbReference type="ARBA" id="ARBA00022723"/>
    </source>
</evidence>
<dbReference type="InParanoid" id="B9TP77"/>
<dbReference type="SUPFAM" id="SSF52141">
    <property type="entry name" value="Uracil-DNA glycosylase-like"/>
    <property type="match status" value="1"/>
</dbReference>
<dbReference type="SMART" id="SM00986">
    <property type="entry name" value="UDG"/>
    <property type="match status" value="1"/>
</dbReference>
<organism evidence="9 10">
    <name type="scientific">Ricinus communis</name>
    <name type="common">Castor bean</name>
    <dbReference type="NCBI Taxonomy" id="3988"/>
    <lineage>
        <taxon>Eukaryota</taxon>
        <taxon>Viridiplantae</taxon>
        <taxon>Streptophyta</taxon>
        <taxon>Embryophyta</taxon>
        <taxon>Tracheophyta</taxon>
        <taxon>Spermatophyta</taxon>
        <taxon>Magnoliopsida</taxon>
        <taxon>eudicotyledons</taxon>
        <taxon>Gunneridae</taxon>
        <taxon>Pentapetalae</taxon>
        <taxon>rosids</taxon>
        <taxon>fabids</taxon>
        <taxon>Malpighiales</taxon>
        <taxon>Euphorbiaceae</taxon>
        <taxon>Acalyphoideae</taxon>
        <taxon>Acalypheae</taxon>
        <taxon>Ricinus</taxon>
    </lineage>
</organism>
<keyword evidence="7" id="KW-0234">DNA repair</keyword>
<keyword evidence="1" id="KW-0004">4Fe-4S</keyword>
<dbReference type="GO" id="GO:0097506">
    <property type="term" value="F:deaminated base DNA N-glycosylase activity"/>
    <property type="evidence" value="ECO:0007669"/>
    <property type="project" value="UniProtKB-ARBA"/>
</dbReference>
<keyword evidence="4" id="KW-0378">Hydrolase</keyword>
<evidence type="ECO:0000313" key="10">
    <source>
        <dbReference type="Proteomes" id="UP000008311"/>
    </source>
</evidence>
<evidence type="ECO:0000256" key="1">
    <source>
        <dbReference type="ARBA" id="ARBA00022485"/>
    </source>
</evidence>
<evidence type="ECO:0000313" key="9">
    <source>
        <dbReference type="EMBL" id="EEF22337.1"/>
    </source>
</evidence>
<dbReference type="PANTHER" id="PTHR33693:SF3">
    <property type="entry name" value="TYPE-5 URACIL-DNA GLYCOSYLASE"/>
    <property type="match status" value="1"/>
</dbReference>
<protein>
    <recommendedName>
        <fullName evidence="8">Uracil-DNA glycosylase-like domain-containing protein</fullName>
    </recommendedName>
</protein>
<dbReference type="AlphaFoldDB" id="B9TP77"/>
<dbReference type="InterPro" id="IPR051536">
    <property type="entry name" value="UDG_Type-4/5"/>
</dbReference>
<dbReference type="GO" id="GO:0051539">
    <property type="term" value="F:4 iron, 4 sulfur cluster binding"/>
    <property type="evidence" value="ECO:0007669"/>
    <property type="project" value="UniProtKB-KW"/>
</dbReference>
<dbReference type="InterPro" id="IPR036895">
    <property type="entry name" value="Uracil-DNA_glycosylase-like_sf"/>
</dbReference>
<dbReference type="SMART" id="SM00987">
    <property type="entry name" value="UreE_C"/>
    <property type="match status" value="1"/>
</dbReference>
<dbReference type="GO" id="GO:0046872">
    <property type="term" value="F:metal ion binding"/>
    <property type="evidence" value="ECO:0007669"/>
    <property type="project" value="UniProtKB-KW"/>
</dbReference>
<sequence length="166" mass="17678">MTAFNPDCRLCPRLANFLDEVKSENPDYFCRPVPPFGAGQPKLLIVGLAPGLNGANRTGRPFTGDYAGVLLYSTLQTFGFSTSSEPLDASGWANPELSLIDCRITNAVKCLPPANKPETSEVVTCNGYLASELAGLSQGAVVLALGNVAHAAVLRAFKLKPKDYVF</sequence>
<keyword evidence="2" id="KW-0479">Metal-binding</keyword>
<dbReference type="Pfam" id="PF03167">
    <property type="entry name" value="UDG"/>
    <property type="match status" value="1"/>
</dbReference>
<dbReference type="PANTHER" id="PTHR33693">
    <property type="entry name" value="TYPE-5 URACIL-DNA GLYCOSYLASE"/>
    <property type="match status" value="1"/>
</dbReference>
<dbReference type="GO" id="GO:0006281">
    <property type="term" value="P:DNA repair"/>
    <property type="evidence" value="ECO:0007669"/>
    <property type="project" value="UniProtKB-KW"/>
</dbReference>
<keyword evidence="5" id="KW-0408">Iron</keyword>
<dbReference type="InterPro" id="IPR005122">
    <property type="entry name" value="Uracil-DNA_glycosylase-like"/>
</dbReference>
<feature type="domain" description="Uracil-DNA glycosylase-like" evidence="8">
    <location>
        <begin position="34"/>
        <end position="166"/>
    </location>
</feature>
<dbReference type="EMBL" id="EQ994914">
    <property type="protein sequence ID" value="EEF22337.1"/>
    <property type="molecule type" value="Genomic_DNA"/>
</dbReference>
<evidence type="ECO:0000256" key="6">
    <source>
        <dbReference type="ARBA" id="ARBA00023014"/>
    </source>
</evidence>
<name>B9TP77_RICCO</name>
<keyword evidence="6" id="KW-0411">Iron-sulfur</keyword>
<keyword evidence="10" id="KW-1185">Reference proteome</keyword>
<accession>B9TP77</accession>
<keyword evidence="3" id="KW-0227">DNA damage</keyword>
<evidence type="ECO:0000256" key="3">
    <source>
        <dbReference type="ARBA" id="ARBA00022763"/>
    </source>
</evidence>
<evidence type="ECO:0000256" key="5">
    <source>
        <dbReference type="ARBA" id="ARBA00023004"/>
    </source>
</evidence>
<gene>
    <name evidence="9" type="ORF">RCOM_2148530</name>
</gene>
<dbReference type="Proteomes" id="UP000008311">
    <property type="component" value="Unassembled WGS sequence"/>
</dbReference>
<dbReference type="Gene3D" id="3.40.470.10">
    <property type="entry name" value="Uracil-DNA glycosylase-like domain"/>
    <property type="match status" value="1"/>
</dbReference>
<feature type="non-terminal residue" evidence="9">
    <location>
        <position position="166"/>
    </location>
</feature>